<dbReference type="GeneID" id="25564371"/>
<sequence length="335" mass="35592">MLRCLSRTLVPLRYLSVASRMSESSSSATSSGFDATQRFLFDLNGFIVLRGVLDANEVASLQAAVDAHASEAVSRDAGALKNAKDGSALSAPGSRRDLGGMLGWEGVAGDAFRSLLVHPRIAPYLVDLLGEGYRLDHQPIVLVQDGGSEGFSLHGGPLTSSGTFNPELQYRAVAGQMWTSLLACAVHLSEAQAGDGGFCVVPGSHKANFPVPPEFATGDAPAFAEHIHQPVVSPGDVVLFSEATVHGALPWTADHQRRVALFRFATPSYGYGRAYLEEFGGDVLSKCTPEQAAVLLPPYAPRLERPIATRPGASATPRSEAKKAHDRAVFNTSYF</sequence>
<dbReference type="SUPFAM" id="SSF51197">
    <property type="entry name" value="Clavaminate synthase-like"/>
    <property type="match status" value="1"/>
</dbReference>
<evidence type="ECO:0000256" key="1">
    <source>
        <dbReference type="ARBA" id="ARBA00001962"/>
    </source>
</evidence>
<dbReference type="PANTHER" id="PTHR20883:SF15">
    <property type="entry name" value="PHYTANOYL-COA DIOXYGENASE DOMAIN-CONTAINING PROTEIN 1"/>
    <property type="match status" value="1"/>
</dbReference>
<evidence type="ECO:0000256" key="3">
    <source>
        <dbReference type="ARBA" id="ARBA00023004"/>
    </source>
</evidence>
<dbReference type="PANTHER" id="PTHR20883">
    <property type="entry name" value="PHYTANOYL-COA DIOXYGENASE DOMAIN CONTAINING 1"/>
    <property type="match status" value="1"/>
</dbReference>
<comment type="cofactor">
    <cofactor evidence="1">
        <name>Fe cation</name>
        <dbReference type="ChEBI" id="CHEBI:24875"/>
    </cofactor>
</comment>
<reference evidence="4 5" key="1">
    <citation type="submission" date="2010-05" db="EMBL/GenBank/DDBJ databases">
        <title>The Genome Sequence of Thecamonas trahens ATCC 50062.</title>
        <authorList>
            <consortium name="The Broad Institute Genome Sequencing Platform"/>
            <person name="Russ C."/>
            <person name="Cuomo C."/>
            <person name="Shea T."/>
            <person name="Young S.K."/>
            <person name="Zeng Q."/>
            <person name="Koehrsen M."/>
            <person name="Haas B."/>
            <person name="Borodovsky M."/>
            <person name="Guigo R."/>
            <person name="Alvarado L."/>
            <person name="Berlin A."/>
            <person name="Bochicchio J."/>
            <person name="Borenstein D."/>
            <person name="Chapman S."/>
            <person name="Chen Z."/>
            <person name="Freedman E."/>
            <person name="Gellesch M."/>
            <person name="Goldberg J."/>
            <person name="Griggs A."/>
            <person name="Gujja S."/>
            <person name="Heilman E."/>
            <person name="Heiman D."/>
            <person name="Hepburn T."/>
            <person name="Howarth C."/>
            <person name="Jen D."/>
            <person name="Larson L."/>
            <person name="Mehta T."/>
            <person name="Park D."/>
            <person name="Pearson M."/>
            <person name="Roberts A."/>
            <person name="Saif S."/>
            <person name="Shenoy N."/>
            <person name="Sisk P."/>
            <person name="Stolte C."/>
            <person name="Sykes S."/>
            <person name="Thomson T."/>
            <person name="Walk T."/>
            <person name="White J."/>
            <person name="Yandava C."/>
            <person name="Burger G."/>
            <person name="Gray M.W."/>
            <person name="Holland P.W.H."/>
            <person name="King N."/>
            <person name="Lang F.B.F."/>
            <person name="Roger A.J."/>
            <person name="Ruiz-Trillo I."/>
            <person name="Lander E."/>
            <person name="Nusbaum C."/>
        </authorList>
    </citation>
    <scope>NUCLEOTIDE SEQUENCE [LARGE SCALE GENOMIC DNA]</scope>
    <source>
        <strain evidence="4 5">ATCC 50062</strain>
    </source>
</reference>
<keyword evidence="3" id="KW-0408">Iron</keyword>
<dbReference type="Proteomes" id="UP000054408">
    <property type="component" value="Unassembled WGS sequence"/>
</dbReference>
<evidence type="ECO:0008006" key="6">
    <source>
        <dbReference type="Google" id="ProtNLM"/>
    </source>
</evidence>
<dbReference type="Pfam" id="PF05721">
    <property type="entry name" value="PhyH"/>
    <property type="match status" value="1"/>
</dbReference>
<dbReference type="OMA" id="GYRLDHN"/>
<dbReference type="InterPro" id="IPR008775">
    <property type="entry name" value="Phytyl_CoA_dOase-like"/>
</dbReference>
<keyword evidence="5" id="KW-1185">Reference proteome</keyword>
<evidence type="ECO:0000313" key="5">
    <source>
        <dbReference type="Proteomes" id="UP000054408"/>
    </source>
</evidence>
<dbReference type="AlphaFoldDB" id="A0A0L0DAS9"/>
<proteinExistence type="predicted"/>
<name>A0A0L0DAS9_THETB</name>
<dbReference type="OrthoDB" id="2328924at2759"/>
<accession>A0A0L0DAS9</accession>
<dbReference type="Gene3D" id="2.60.120.620">
    <property type="entry name" value="q2cbj1_9rhob like domain"/>
    <property type="match status" value="1"/>
</dbReference>
<dbReference type="GO" id="GO:0046872">
    <property type="term" value="F:metal ion binding"/>
    <property type="evidence" value="ECO:0007669"/>
    <property type="project" value="UniProtKB-KW"/>
</dbReference>
<organism evidence="4 5">
    <name type="scientific">Thecamonas trahens ATCC 50062</name>
    <dbReference type="NCBI Taxonomy" id="461836"/>
    <lineage>
        <taxon>Eukaryota</taxon>
        <taxon>Apusozoa</taxon>
        <taxon>Apusomonadida</taxon>
        <taxon>Apusomonadidae</taxon>
        <taxon>Thecamonas</taxon>
    </lineage>
</organism>
<evidence type="ECO:0000313" key="4">
    <source>
        <dbReference type="EMBL" id="KNC48403.1"/>
    </source>
</evidence>
<dbReference type="EMBL" id="GL349451">
    <property type="protein sequence ID" value="KNC48403.1"/>
    <property type="molecule type" value="Genomic_DNA"/>
</dbReference>
<gene>
    <name evidence="4" type="ORF">AMSG_04852</name>
</gene>
<keyword evidence="2" id="KW-0479">Metal-binding</keyword>
<dbReference type="eggNOG" id="ENOG502QQ7F">
    <property type="taxonomic scope" value="Eukaryota"/>
</dbReference>
<protein>
    <recommendedName>
        <fullName evidence="6">Phytanoyl-CoA dioxygenase</fullName>
    </recommendedName>
</protein>
<dbReference type="RefSeq" id="XP_013758520.1">
    <property type="nucleotide sequence ID" value="XM_013903066.1"/>
</dbReference>
<evidence type="ECO:0000256" key="2">
    <source>
        <dbReference type="ARBA" id="ARBA00022723"/>
    </source>
</evidence>